<evidence type="ECO:0000313" key="1">
    <source>
        <dbReference type="EMBL" id="QDZ76888.1"/>
    </source>
</evidence>
<reference evidence="1 2" key="1">
    <citation type="journal article" date="2019" name="Ecotoxicol. Environ. Saf.">
        <title>Microbial characterization of heavy metal resistant bacterial strains isolated from an electroplating wastewater treatment plant.</title>
        <authorList>
            <person name="Cai X."/>
            <person name="Zheng X."/>
            <person name="Zhang D."/>
            <person name="Iqbal W."/>
            <person name="Liu C."/>
            <person name="Yang B."/>
            <person name="Zhao X."/>
            <person name="Lu X."/>
            <person name="Mao Y."/>
        </authorList>
    </citation>
    <scope>NUCLEOTIDE SEQUENCE [LARGE SCALE GENOMIC DNA]</scope>
    <source>
        <strain evidence="1 2">Co1-1</strain>
    </source>
</reference>
<evidence type="ECO:0000313" key="2">
    <source>
        <dbReference type="Proteomes" id="UP000321735"/>
    </source>
</evidence>
<organism evidence="1 2">
    <name type="scientific">Bacillus cereus</name>
    <dbReference type="NCBI Taxonomy" id="1396"/>
    <lineage>
        <taxon>Bacteria</taxon>
        <taxon>Bacillati</taxon>
        <taxon>Bacillota</taxon>
        <taxon>Bacilli</taxon>
        <taxon>Bacillales</taxon>
        <taxon>Bacillaceae</taxon>
        <taxon>Bacillus</taxon>
        <taxon>Bacillus cereus group</taxon>
    </lineage>
</organism>
<dbReference type="AlphaFoldDB" id="A0A9X7M2L9"/>
<gene>
    <name evidence="1" type="ORF">D0437_29185</name>
</gene>
<proteinExistence type="predicted"/>
<protein>
    <submittedName>
        <fullName evidence="1">Uncharacterized protein</fullName>
    </submittedName>
</protein>
<name>A0A9X7M2L9_BACCE</name>
<sequence length="156" mass="18312">MVKYRVGYDYVFIPNEPIVHQGEDVSSMSVNVLFQVFDENGQERLFEEQWLKEQRLLLKSGKSCYLTDVVRCSFDKETILSFERNQRLLEDSGYTIEWKIDSYAKAVGIGYSEEQEISKEEWMGLMVDYQELFDNRDNDSAQSCAYFTEKVAVPHE</sequence>
<dbReference type="RefSeq" id="WP_208742830.1">
    <property type="nucleotide sequence ID" value="NZ_CP031778.1"/>
</dbReference>
<dbReference type="EMBL" id="CP031778">
    <property type="protein sequence ID" value="QDZ76888.1"/>
    <property type="molecule type" value="Genomic_DNA"/>
</dbReference>
<accession>A0A9X7M2L9</accession>
<dbReference type="Proteomes" id="UP000321735">
    <property type="component" value="Chromosome"/>
</dbReference>